<comment type="caution">
    <text evidence="2">The sequence shown here is derived from an EMBL/GenBank/DDBJ whole genome shotgun (WGS) entry which is preliminary data.</text>
</comment>
<name>A0A6G0YJ48_APHCR</name>
<evidence type="ECO:0000256" key="1">
    <source>
        <dbReference type="RuleBase" id="RU362006"/>
    </source>
</evidence>
<gene>
    <name evidence="2" type="ORF">FWK35_00017239</name>
</gene>
<comment type="subcellular location">
    <subcellularLocation>
        <location evidence="1">Membrane</location>
        <topology evidence="1">Multi-pass membrane protein</topology>
    </subcellularLocation>
</comment>
<reference evidence="2 3" key="1">
    <citation type="submission" date="2019-08" db="EMBL/GenBank/DDBJ databases">
        <title>Whole genome of Aphis craccivora.</title>
        <authorList>
            <person name="Voronova N.V."/>
            <person name="Shulinski R.S."/>
            <person name="Bandarenka Y.V."/>
            <person name="Zhorov D.G."/>
            <person name="Warner D."/>
        </authorList>
    </citation>
    <scope>NUCLEOTIDE SEQUENCE [LARGE SCALE GENOMIC DNA]</scope>
    <source>
        <strain evidence="2">180601</strain>
        <tissue evidence="2">Whole Body</tissue>
    </source>
</reference>
<keyword evidence="1" id="KW-0472">Membrane</keyword>
<keyword evidence="1" id="KW-0812">Transmembrane</keyword>
<dbReference type="PANTHER" id="PTHR12300">
    <property type="entry name" value="HVA22-LIKE PROTEINS"/>
    <property type="match status" value="1"/>
</dbReference>
<dbReference type="OrthoDB" id="10009287at2759"/>
<keyword evidence="1" id="KW-1133">Transmembrane helix</keyword>
<comment type="similarity">
    <text evidence="1">Belongs to the DP1 family.</text>
</comment>
<dbReference type="InterPro" id="IPR004345">
    <property type="entry name" value="TB2_DP1_HVA22"/>
</dbReference>
<protein>
    <recommendedName>
        <fullName evidence="1">Receptor expression-enhancing protein</fullName>
    </recommendedName>
</protein>
<feature type="transmembrane region" description="Helical" evidence="1">
    <location>
        <begin position="58"/>
        <end position="77"/>
    </location>
</feature>
<evidence type="ECO:0000313" key="2">
    <source>
        <dbReference type="EMBL" id="KAF0756911.1"/>
    </source>
</evidence>
<proteinExistence type="inferred from homology"/>
<feature type="transmembrane region" description="Helical" evidence="1">
    <location>
        <begin position="83"/>
        <end position="102"/>
    </location>
</feature>
<organism evidence="2 3">
    <name type="scientific">Aphis craccivora</name>
    <name type="common">Cowpea aphid</name>
    <dbReference type="NCBI Taxonomy" id="307492"/>
    <lineage>
        <taxon>Eukaryota</taxon>
        <taxon>Metazoa</taxon>
        <taxon>Ecdysozoa</taxon>
        <taxon>Arthropoda</taxon>
        <taxon>Hexapoda</taxon>
        <taxon>Insecta</taxon>
        <taxon>Pterygota</taxon>
        <taxon>Neoptera</taxon>
        <taxon>Paraneoptera</taxon>
        <taxon>Hemiptera</taxon>
        <taxon>Sternorrhyncha</taxon>
        <taxon>Aphidomorpha</taxon>
        <taxon>Aphidoidea</taxon>
        <taxon>Aphididae</taxon>
        <taxon>Aphidini</taxon>
        <taxon>Aphis</taxon>
        <taxon>Aphis</taxon>
    </lineage>
</organism>
<sequence length="149" mass="17719">MNVCLSNNHAIVIIINNSKSLNLNMIQFGRLIIVTFKIVISVYMVYKTFFIEDRTESSSLLNNWCTIGFFALVEYITDKLFNWLPFYQEIKLGIVLWLYFTFGIQQLYTKIVKPVYQHSSSMLDRFTTITDIMFMNFGQIFWNFTNRAW</sequence>
<dbReference type="Proteomes" id="UP000478052">
    <property type="component" value="Unassembled WGS sequence"/>
</dbReference>
<dbReference type="EMBL" id="VUJU01003725">
    <property type="protein sequence ID" value="KAF0756911.1"/>
    <property type="molecule type" value="Genomic_DNA"/>
</dbReference>
<dbReference type="AlphaFoldDB" id="A0A6G0YJ48"/>
<dbReference type="Pfam" id="PF03134">
    <property type="entry name" value="TB2_DP1_HVA22"/>
    <property type="match status" value="1"/>
</dbReference>
<dbReference type="GO" id="GO:0016020">
    <property type="term" value="C:membrane"/>
    <property type="evidence" value="ECO:0007669"/>
    <property type="project" value="UniProtKB-SubCell"/>
</dbReference>
<keyword evidence="3" id="KW-1185">Reference proteome</keyword>
<accession>A0A6G0YJ48</accession>
<feature type="transmembrane region" description="Helical" evidence="1">
    <location>
        <begin position="28"/>
        <end position="46"/>
    </location>
</feature>
<evidence type="ECO:0000313" key="3">
    <source>
        <dbReference type="Proteomes" id="UP000478052"/>
    </source>
</evidence>